<dbReference type="Proteomes" id="UP000183610">
    <property type="component" value="Unassembled WGS sequence"/>
</dbReference>
<accession>A0AAX2DPP0</accession>
<name>A0AAX2DPP0_LISIV</name>
<dbReference type="RefSeq" id="WP_038409131.1">
    <property type="nucleotide sequence ID" value="NZ_FNMX01000006.1"/>
</dbReference>
<dbReference type="Gene3D" id="3.20.20.150">
    <property type="entry name" value="Divalent-metal-dependent TIM barrel enzymes"/>
    <property type="match status" value="1"/>
</dbReference>
<dbReference type="InterPro" id="IPR050312">
    <property type="entry name" value="IolE/XylAMocC-like"/>
</dbReference>
<dbReference type="InterPro" id="IPR036237">
    <property type="entry name" value="Xyl_isomerase-like_sf"/>
</dbReference>
<dbReference type="PANTHER" id="PTHR12110">
    <property type="entry name" value="HYDROXYPYRUVATE ISOMERASE"/>
    <property type="match status" value="1"/>
</dbReference>
<dbReference type="GO" id="GO:0016853">
    <property type="term" value="F:isomerase activity"/>
    <property type="evidence" value="ECO:0007669"/>
    <property type="project" value="UniProtKB-KW"/>
</dbReference>
<dbReference type="AlphaFoldDB" id="A0AAX2DPP0"/>
<evidence type="ECO:0000313" key="3">
    <source>
        <dbReference type="Proteomes" id="UP000183610"/>
    </source>
</evidence>
<organism evidence="2 3">
    <name type="scientific">Listeria ivanovii</name>
    <dbReference type="NCBI Taxonomy" id="1638"/>
    <lineage>
        <taxon>Bacteria</taxon>
        <taxon>Bacillati</taxon>
        <taxon>Bacillota</taxon>
        <taxon>Bacilli</taxon>
        <taxon>Bacillales</taxon>
        <taxon>Listeriaceae</taxon>
        <taxon>Listeria</taxon>
    </lineage>
</organism>
<sequence length="246" mass="27857">MQAKIALQLWSVKEACELDFFGTLEKVAEMGYDGVEFAGYYGKSAHEIKAKLAELGLEVAGSHISKEQLEADLDNVILHEKELGNKHIVCPYADFETEEEWLEFSKQLQVMTQTINDAGLSFSYHNHAHELERLSNQTSLEMLLENVPEMNAELDTYWLEYAGVGVIPFIEKYQQRIPLVHIKDRSAKQKESTIIGEGVLDIQGYITAALNSGSEWLIIEQEAFEEDPLISVSRGRDYLASLLEEK</sequence>
<proteinExistence type="predicted"/>
<dbReference type="Pfam" id="PF01261">
    <property type="entry name" value="AP_endonuc_2"/>
    <property type="match status" value="1"/>
</dbReference>
<reference evidence="2 3" key="1">
    <citation type="submission" date="2016-10" db="EMBL/GenBank/DDBJ databases">
        <authorList>
            <person name="Varghese N."/>
            <person name="Submissions S."/>
        </authorList>
    </citation>
    <scope>NUCLEOTIDE SEQUENCE [LARGE SCALE GENOMIC DNA]</scope>
    <source>
        <strain evidence="2 3">ATCC 49954</strain>
    </source>
</reference>
<dbReference type="SUPFAM" id="SSF51658">
    <property type="entry name" value="Xylose isomerase-like"/>
    <property type="match status" value="1"/>
</dbReference>
<protein>
    <submittedName>
        <fullName evidence="2">Sugar phosphate isomerase/epimerase</fullName>
    </submittedName>
</protein>
<gene>
    <name evidence="2" type="ORF">SAMN05421782_106128</name>
</gene>
<dbReference type="InterPro" id="IPR013022">
    <property type="entry name" value="Xyl_isomerase-like_TIM-brl"/>
</dbReference>
<dbReference type="EMBL" id="FNMX01000006">
    <property type="protein sequence ID" value="SDW76264.1"/>
    <property type="molecule type" value="Genomic_DNA"/>
</dbReference>
<keyword evidence="2" id="KW-0413">Isomerase</keyword>
<comment type="caution">
    <text evidence="2">The sequence shown here is derived from an EMBL/GenBank/DDBJ whole genome shotgun (WGS) entry which is preliminary data.</text>
</comment>
<evidence type="ECO:0000313" key="2">
    <source>
        <dbReference type="EMBL" id="SDW76264.1"/>
    </source>
</evidence>
<feature type="domain" description="Xylose isomerase-like TIM barrel" evidence="1">
    <location>
        <begin position="24"/>
        <end position="225"/>
    </location>
</feature>
<evidence type="ECO:0000259" key="1">
    <source>
        <dbReference type="Pfam" id="PF01261"/>
    </source>
</evidence>
<dbReference type="PANTHER" id="PTHR12110:SF41">
    <property type="entry name" value="INOSOSE DEHYDRATASE"/>
    <property type="match status" value="1"/>
</dbReference>